<dbReference type="EMBL" id="CAJMWW010000610">
    <property type="protein sequence ID" value="CAE6474840.1"/>
    <property type="molecule type" value="Genomic_DNA"/>
</dbReference>
<feature type="compositionally biased region" description="Low complexity" evidence="1">
    <location>
        <begin position="293"/>
        <end position="304"/>
    </location>
</feature>
<proteinExistence type="predicted"/>
<evidence type="ECO:0000313" key="3">
    <source>
        <dbReference type="Proteomes" id="UP000663841"/>
    </source>
</evidence>
<reference evidence="2" key="1">
    <citation type="submission" date="2021-01" db="EMBL/GenBank/DDBJ databases">
        <authorList>
            <person name="Kaushik A."/>
        </authorList>
    </citation>
    <scope>NUCLEOTIDE SEQUENCE</scope>
    <source>
        <strain evidence="2">AG3-T5</strain>
    </source>
</reference>
<gene>
    <name evidence="2" type="ORF">RDB_LOCUS187469</name>
</gene>
<comment type="caution">
    <text evidence="2">The sequence shown here is derived from an EMBL/GenBank/DDBJ whole genome shotgun (WGS) entry which is preliminary data.</text>
</comment>
<protein>
    <submittedName>
        <fullName evidence="2">Uncharacterized protein</fullName>
    </submittedName>
</protein>
<dbReference type="AlphaFoldDB" id="A0A8H3H0C6"/>
<evidence type="ECO:0000313" key="2">
    <source>
        <dbReference type="EMBL" id="CAE6474840.1"/>
    </source>
</evidence>
<evidence type="ECO:0000256" key="1">
    <source>
        <dbReference type="SAM" id="MobiDB-lite"/>
    </source>
</evidence>
<name>A0A8H3H0C6_9AGAM</name>
<accession>A0A8H3H0C6</accession>
<organism evidence="2 3">
    <name type="scientific">Rhizoctonia solani</name>
    <dbReference type="NCBI Taxonomy" id="456999"/>
    <lineage>
        <taxon>Eukaryota</taxon>
        <taxon>Fungi</taxon>
        <taxon>Dikarya</taxon>
        <taxon>Basidiomycota</taxon>
        <taxon>Agaricomycotina</taxon>
        <taxon>Agaricomycetes</taxon>
        <taxon>Cantharellales</taxon>
        <taxon>Ceratobasidiaceae</taxon>
        <taxon>Rhizoctonia</taxon>
    </lineage>
</organism>
<feature type="region of interest" description="Disordered" evidence="1">
    <location>
        <begin position="267"/>
        <end position="320"/>
    </location>
</feature>
<dbReference type="Proteomes" id="UP000663841">
    <property type="component" value="Unassembled WGS sequence"/>
</dbReference>
<sequence>MSLYHCQTPFQLILPAEGVPLPIEKLFRFQEGHSWTKALESVQEWVNQGARDRLPLRGITFGHLEQVLDQLHNQGYKPRYDWDLKTRTAVLRMPSHLHEIPGLWFSDQVKEVVNPKLTNASVCGTPLVVAGGSVDMPVSPSTEKEGSSVVPDQSFHLMQIKSDGQRFYVQDAPRIIVETSASESRSHIIAKIFKYLYDTDYGVHAVIICDMQNTPSRVDGYGSRKPFKAEIAVWVRKEFGLLASEQLFDECYGGDKHAAYQADSVVPAANEGSDGGSESNWGSQETSGDDSDSTSTDMNSTQSSYVPPFDPNARTHFRYAPEDPQHKQWIYCRSPTWIPVYDENAVGQEGPQPELILDVYDILRPCAQFPGHHITDRTISIPLDALCDRLKEVVWKIRNPPQPQPQP</sequence>